<name>E5XTQ6_SEGRC</name>
<dbReference type="GO" id="GO:0043190">
    <property type="term" value="C:ATP-binding cassette (ABC) transporter complex"/>
    <property type="evidence" value="ECO:0007669"/>
    <property type="project" value="InterPro"/>
</dbReference>
<sequence>MNTTLPDDVSLGEDRLDAGTADSGKGAKSSEADTPSASPDKPGFAEQCVGAVVGGIRQADSSLQTVGRLVVLSLHAFRFLAVDLIRLQHPWRETVSQCAFLIRVTATPALLMSVPFGVILSVQVNSLVKQIGAVSMSGAVGGMGVMQQGAPIVAALLLGGAAGSAVATDLGARSIREEIDAMLVMGINPVRRLVSPRLAAILFVAPLLCVFIIFMGLAAGYVIAIVGMSGTPGSYIASFSAFARVEDMAVALIKSLLFGVVAILIACQRGLETRGGARGVADAANASVVLGVISIVGMNLVLTELTTLILPARIG</sequence>
<keyword evidence="4" id="KW-1185">Reference proteome</keyword>
<keyword evidence="2" id="KW-1133">Transmembrane helix</keyword>
<dbReference type="Pfam" id="PF02405">
    <property type="entry name" value="MlaE"/>
    <property type="match status" value="1"/>
</dbReference>
<feature type="transmembrane region" description="Helical" evidence="2">
    <location>
        <begin position="100"/>
        <end position="120"/>
    </location>
</feature>
<gene>
    <name evidence="3" type="ORF">HMPREF9336_02878</name>
</gene>
<dbReference type="HOGENOM" id="CLU_045686_2_0_11"/>
<evidence type="ECO:0000256" key="1">
    <source>
        <dbReference type="SAM" id="MobiDB-lite"/>
    </source>
</evidence>
<feature type="transmembrane region" description="Helical" evidence="2">
    <location>
        <begin position="152"/>
        <end position="172"/>
    </location>
</feature>
<dbReference type="PANTHER" id="PTHR30188">
    <property type="entry name" value="ABC TRANSPORTER PERMEASE PROTEIN-RELATED"/>
    <property type="match status" value="1"/>
</dbReference>
<dbReference type="GO" id="GO:0005548">
    <property type="term" value="F:phospholipid transporter activity"/>
    <property type="evidence" value="ECO:0007669"/>
    <property type="project" value="TreeGrafter"/>
</dbReference>
<evidence type="ECO:0000313" key="4">
    <source>
        <dbReference type="Proteomes" id="UP000004816"/>
    </source>
</evidence>
<organism evidence="3 4">
    <name type="scientific">Segniliparus rugosus (strain ATCC BAA-974 / DSM 45345 / CCUG 50838 / CIP 108380 / JCM 13579 / CDC 945)</name>
    <dbReference type="NCBI Taxonomy" id="679197"/>
    <lineage>
        <taxon>Bacteria</taxon>
        <taxon>Bacillati</taxon>
        <taxon>Actinomycetota</taxon>
        <taxon>Actinomycetes</taxon>
        <taxon>Mycobacteriales</taxon>
        <taxon>Segniliparaceae</taxon>
        <taxon>Segniliparus</taxon>
    </lineage>
</organism>
<keyword evidence="2" id="KW-0812">Transmembrane</keyword>
<feature type="transmembrane region" description="Helical" evidence="2">
    <location>
        <begin position="248"/>
        <end position="267"/>
    </location>
</feature>
<proteinExistence type="predicted"/>
<evidence type="ECO:0000313" key="3">
    <source>
        <dbReference type="EMBL" id="EFV12259.1"/>
    </source>
</evidence>
<comment type="caution">
    <text evidence="3">The sequence shown here is derived from an EMBL/GenBank/DDBJ whole genome shotgun (WGS) entry which is preliminary data.</text>
</comment>
<dbReference type="STRING" id="679197.HMPREF9336_02878"/>
<accession>E5XTQ6</accession>
<evidence type="ECO:0008006" key="5">
    <source>
        <dbReference type="Google" id="ProtNLM"/>
    </source>
</evidence>
<keyword evidence="2" id="KW-0472">Membrane</keyword>
<reference evidence="3 4" key="1">
    <citation type="journal article" date="2011" name="Stand. Genomic Sci.">
        <title>High quality draft genome sequence of Segniliparus rugosus CDC 945(T)= (ATCC BAA-974(T)).</title>
        <authorList>
            <person name="Earl A.M."/>
            <person name="Desjardins C.A."/>
            <person name="Fitzgerald M.G."/>
            <person name="Arachchi H.M."/>
            <person name="Zeng Q."/>
            <person name="Mehta T."/>
            <person name="Griggs A."/>
            <person name="Birren B.W."/>
            <person name="Toney N.C."/>
            <person name="Carr J."/>
            <person name="Posey J."/>
            <person name="Butler W.R."/>
        </authorList>
    </citation>
    <scope>NUCLEOTIDE SEQUENCE [LARGE SCALE GENOMIC DNA]</scope>
    <source>
        <strain evidence="4">ATCC BAA-974 / DSM 45345 / CCUG 50838 / CIP 108380 / JCM 13579 / CDC 945</strain>
    </source>
</reference>
<dbReference type="PANTHER" id="PTHR30188:SF4">
    <property type="entry name" value="PROTEIN TRIGALACTOSYLDIACYLGLYCEROL 1, CHLOROPLASTIC"/>
    <property type="match status" value="1"/>
</dbReference>
<dbReference type="InterPro" id="IPR030802">
    <property type="entry name" value="Permease_MalE"/>
</dbReference>
<feature type="transmembrane region" description="Helical" evidence="2">
    <location>
        <begin position="279"/>
        <end position="302"/>
    </location>
</feature>
<protein>
    <recommendedName>
        <fullName evidence="5">YrbE family protein</fullName>
    </recommendedName>
</protein>
<feature type="region of interest" description="Disordered" evidence="1">
    <location>
        <begin position="1"/>
        <end position="42"/>
    </location>
</feature>
<dbReference type="AlphaFoldDB" id="E5XTQ6"/>
<dbReference type="eggNOG" id="COG0767">
    <property type="taxonomic scope" value="Bacteria"/>
</dbReference>
<evidence type="ECO:0000256" key="2">
    <source>
        <dbReference type="SAM" id="Phobius"/>
    </source>
</evidence>
<feature type="transmembrane region" description="Helical" evidence="2">
    <location>
        <begin position="198"/>
        <end position="228"/>
    </location>
</feature>
<dbReference type="EMBL" id="ACZI02000001">
    <property type="protein sequence ID" value="EFV12259.1"/>
    <property type="molecule type" value="Genomic_DNA"/>
</dbReference>
<dbReference type="Proteomes" id="UP000004816">
    <property type="component" value="Unassembled WGS sequence"/>
</dbReference>